<dbReference type="PIRSF" id="PIRSF012526">
    <property type="entry name" value="CYTH_UCP012526"/>
    <property type="match status" value="1"/>
</dbReference>
<dbReference type="SMART" id="SM01118">
    <property type="entry name" value="CYTH"/>
    <property type="match status" value="1"/>
</dbReference>
<dbReference type="InterPro" id="IPR033469">
    <property type="entry name" value="CYTH-like_dom_sf"/>
</dbReference>
<evidence type="ECO:0000313" key="3">
    <source>
        <dbReference type="Proteomes" id="UP000595254"/>
    </source>
</evidence>
<dbReference type="PROSITE" id="PS51707">
    <property type="entry name" value="CYTH"/>
    <property type="match status" value="1"/>
</dbReference>
<dbReference type="InterPro" id="IPR009195">
    <property type="entry name" value="Uncharacterised_YjbK"/>
</dbReference>
<dbReference type="RefSeq" id="WP_040373270.1">
    <property type="nucleotide sequence ID" value="NZ_CP068053.1"/>
</dbReference>
<dbReference type="Proteomes" id="UP000595254">
    <property type="component" value="Chromosome"/>
</dbReference>
<proteinExistence type="predicted"/>
<keyword evidence="3" id="KW-1185">Reference proteome</keyword>
<dbReference type="AlphaFoldDB" id="A0A974S212"/>
<reference evidence="2 3" key="1">
    <citation type="submission" date="2021-01" db="EMBL/GenBank/DDBJ databases">
        <title>FDA dAtabase for Regulatory Grade micrObial Sequences (FDA-ARGOS): Supporting development and validation of Infectious Disease Dx tests.</title>
        <authorList>
            <person name="Nelson B."/>
            <person name="Plummer A."/>
            <person name="Tallon L."/>
            <person name="Sadzewicz L."/>
            <person name="Zhao X."/>
            <person name="Boylan J."/>
            <person name="Ott S."/>
            <person name="Bowen H."/>
            <person name="Vavikolanu K."/>
            <person name="Mehta A."/>
            <person name="Aluvathingal J."/>
            <person name="Nadendla S."/>
            <person name="Myers T."/>
            <person name="Yan Y."/>
            <person name="Sichtig H."/>
        </authorList>
    </citation>
    <scope>NUCLEOTIDE SEQUENCE [LARGE SCALE GENOMIC DNA]</scope>
    <source>
        <strain evidence="2 3">FDAARGOS_1161</strain>
    </source>
</reference>
<name>A0A974S212_PERPY</name>
<dbReference type="KEGG" id="ppsr:I6J18_09475"/>
<feature type="domain" description="CYTH" evidence="1">
    <location>
        <begin position="4"/>
        <end position="193"/>
    </location>
</feature>
<evidence type="ECO:0000259" key="1">
    <source>
        <dbReference type="PROSITE" id="PS51707"/>
    </source>
</evidence>
<protein>
    <submittedName>
        <fullName evidence="2">CYTH domain-containing protein</fullName>
    </submittedName>
</protein>
<gene>
    <name evidence="2" type="ORF">I6J18_09475</name>
</gene>
<dbReference type="Gene3D" id="2.40.320.10">
    <property type="entry name" value="Hypothetical Protein Pfu-838710-001"/>
    <property type="match status" value="1"/>
</dbReference>
<dbReference type="SUPFAM" id="SSF55154">
    <property type="entry name" value="CYTH-like phosphatases"/>
    <property type="match status" value="1"/>
</dbReference>
<dbReference type="CDD" id="cd07762">
    <property type="entry name" value="CYTH-like_Pase_1"/>
    <property type="match status" value="1"/>
</dbReference>
<dbReference type="InterPro" id="IPR023577">
    <property type="entry name" value="CYTH_domain"/>
</dbReference>
<sequence length="193" mass="22595">MNQHIEIEFKNLLTKQEFRKLVQHFKVKENSFAFQSNHYCDTETFSLKEKNSALRIRQRNGEYELTLKEPADTGLLETTQPITRTEAESFLEDGIFPEGVISRLLENKLNIPSDSIRFFGTLMTNRTEFQYEGGLIVLDHSAYINTEDYEIEYEVSDAVEGKKIFLQLLKSLKIPVRETENKVKRFYRAKQGQ</sequence>
<accession>A0A974S212</accession>
<organism evidence="2 3">
    <name type="scientific">Peribacillus psychrosaccharolyticus</name>
    <name type="common">Bacillus psychrosaccharolyticus</name>
    <dbReference type="NCBI Taxonomy" id="1407"/>
    <lineage>
        <taxon>Bacteria</taxon>
        <taxon>Bacillati</taxon>
        <taxon>Bacillota</taxon>
        <taxon>Bacilli</taxon>
        <taxon>Bacillales</taxon>
        <taxon>Bacillaceae</taxon>
        <taxon>Peribacillus</taxon>
    </lineage>
</organism>
<dbReference type="EMBL" id="CP068053">
    <property type="protein sequence ID" value="QQT02038.1"/>
    <property type="molecule type" value="Genomic_DNA"/>
</dbReference>
<evidence type="ECO:0000313" key="2">
    <source>
        <dbReference type="EMBL" id="QQT02038.1"/>
    </source>
</evidence>
<dbReference type="Pfam" id="PF01928">
    <property type="entry name" value="CYTH"/>
    <property type="match status" value="1"/>
</dbReference>